<dbReference type="InterPro" id="IPR012340">
    <property type="entry name" value="NA-bd_OB-fold"/>
</dbReference>
<evidence type="ECO:0000259" key="2">
    <source>
        <dbReference type="PROSITE" id="PS50926"/>
    </source>
</evidence>
<organism evidence="3">
    <name type="scientific">Mycobacterium xenopi 4042</name>
    <dbReference type="NCBI Taxonomy" id="1299334"/>
    <lineage>
        <taxon>Bacteria</taxon>
        <taxon>Bacillati</taxon>
        <taxon>Actinomycetota</taxon>
        <taxon>Actinomycetes</taxon>
        <taxon>Mycobacteriales</taxon>
        <taxon>Mycobacteriaceae</taxon>
        <taxon>Mycobacterium</taxon>
    </lineage>
</organism>
<sequence>MIGELTGTPRSELTLTTGAPANGGSCVARHEGRVVFVRYALPGERVRVRVTADRGSYWHAETVEVIDPSADRVPSLCPIAGSRAPGVAIWRSPARRRRATSRDAWSATSWPAWVATAGTAKPNPSARPVRPVGEPGCGSTWGMTGGPVFIATTATNWSPTCAAGSYRPG</sequence>
<dbReference type="Gene3D" id="2.40.50.140">
    <property type="entry name" value="Nucleic acid-binding proteins"/>
    <property type="match status" value="1"/>
</dbReference>
<accession>X8CEP1</accession>
<dbReference type="EMBL" id="JAOB01000032">
    <property type="protein sequence ID" value="EUA54574.1"/>
    <property type="molecule type" value="Genomic_DNA"/>
</dbReference>
<dbReference type="AlphaFoldDB" id="X8CEP1"/>
<dbReference type="Pfam" id="PF01938">
    <property type="entry name" value="TRAM"/>
    <property type="match status" value="1"/>
</dbReference>
<reference evidence="3" key="1">
    <citation type="submission" date="2014-01" db="EMBL/GenBank/DDBJ databases">
        <authorList>
            <person name="Brown-Elliot B."/>
            <person name="Wallace R."/>
            <person name="Lenaerts A."/>
            <person name="Ordway D."/>
            <person name="DeGroote M.A."/>
            <person name="Parker T."/>
            <person name="Sizemore C."/>
            <person name="Tallon L.J."/>
            <person name="Sadzewicz L.K."/>
            <person name="Sengamalay N."/>
            <person name="Fraser C.M."/>
            <person name="Hine E."/>
            <person name="Shefchek K.A."/>
            <person name="Das S.P."/>
            <person name="Tettelin H."/>
        </authorList>
    </citation>
    <scope>NUCLEOTIDE SEQUENCE [LARGE SCALE GENOMIC DNA]</scope>
    <source>
        <strain evidence="3">4042</strain>
    </source>
</reference>
<protein>
    <submittedName>
        <fullName evidence="3">TRAM domain protein</fullName>
    </submittedName>
</protein>
<comment type="caution">
    <text evidence="3">The sequence shown here is derived from an EMBL/GenBank/DDBJ whole genome shotgun (WGS) entry which is preliminary data.</text>
</comment>
<dbReference type="SUPFAM" id="SSF50249">
    <property type="entry name" value="Nucleic acid-binding proteins"/>
    <property type="match status" value="1"/>
</dbReference>
<evidence type="ECO:0000256" key="1">
    <source>
        <dbReference type="SAM" id="MobiDB-lite"/>
    </source>
</evidence>
<feature type="compositionally biased region" description="Polar residues" evidence="1">
    <location>
        <begin position="8"/>
        <end position="19"/>
    </location>
</feature>
<dbReference type="PATRIC" id="fig|1299334.3.peg.3310"/>
<dbReference type="InterPro" id="IPR002792">
    <property type="entry name" value="TRAM_dom"/>
</dbReference>
<gene>
    <name evidence="3" type="ORF">I553_1500</name>
</gene>
<proteinExistence type="predicted"/>
<dbReference type="PROSITE" id="PS50926">
    <property type="entry name" value="TRAM"/>
    <property type="match status" value="1"/>
</dbReference>
<evidence type="ECO:0000313" key="3">
    <source>
        <dbReference type="EMBL" id="EUA54574.1"/>
    </source>
</evidence>
<feature type="domain" description="TRAM" evidence="2">
    <location>
        <begin position="1"/>
        <end position="64"/>
    </location>
</feature>
<feature type="region of interest" description="Disordered" evidence="1">
    <location>
        <begin position="1"/>
        <end position="24"/>
    </location>
</feature>
<name>X8CEP1_MYCXE</name>